<feature type="domain" description="PSP1 C-terminal" evidence="2">
    <location>
        <begin position="71"/>
        <end position="156"/>
    </location>
</feature>
<accession>A0A518GK37</accession>
<evidence type="ECO:0000313" key="3">
    <source>
        <dbReference type="EMBL" id="QDV28983.1"/>
    </source>
</evidence>
<feature type="compositionally biased region" description="Low complexity" evidence="1">
    <location>
        <begin position="315"/>
        <end position="324"/>
    </location>
</feature>
<keyword evidence="4" id="KW-1185">Reference proteome</keyword>
<dbReference type="PROSITE" id="PS51411">
    <property type="entry name" value="PSP1_C"/>
    <property type="match status" value="1"/>
</dbReference>
<dbReference type="GO" id="GO:0005737">
    <property type="term" value="C:cytoplasm"/>
    <property type="evidence" value="ECO:0007669"/>
    <property type="project" value="TreeGrafter"/>
</dbReference>
<dbReference type="Proteomes" id="UP000315349">
    <property type="component" value="Chromosome"/>
</dbReference>
<dbReference type="KEGG" id="peh:Spb1_08500"/>
<dbReference type="EMBL" id="CP036299">
    <property type="protein sequence ID" value="QDV28983.1"/>
    <property type="molecule type" value="Genomic_DNA"/>
</dbReference>
<dbReference type="Pfam" id="PF04468">
    <property type="entry name" value="PSP1"/>
    <property type="match status" value="1"/>
</dbReference>
<evidence type="ECO:0000259" key="2">
    <source>
        <dbReference type="PROSITE" id="PS51411"/>
    </source>
</evidence>
<reference evidence="3 4" key="1">
    <citation type="submission" date="2019-02" db="EMBL/GenBank/DDBJ databases">
        <title>Deep-cultivation of Planctomycetes and their phenomic and genomic characterization uncovers novel biology.</title>
        <authorList>
            <person name="Wiegand S."/>
            <person name="Jogler M."/>
            <person name="Boedeker C."/>
            <person name="Pinto D."/>
            <person name="Vollmers J."/>
            <person name="Rivas-Marin E."/>
            <person name="Kohn T."/>
            <person name="Peeters S.H."/>
            <person name="Heuer A."/>
            <person name="Rast P."/>
            <person name="Oberbeckmann S."/>
            <person name="Bunk B."/>
            <person name="Jeske O."/>
            <person name="Meyerdierks A."/>
            <person name="Storesund J.E."/>
            <person name="Kallscheuer N."/>
            <person name="Luecker S."/>
            <person name="Lage O.M."/>
            <person name="Pohl T."/>
            <person name="Merkel B.J."/>
            <person name="Hornburger P."/>
            <person name="Mueller R.-W."/>
            <person name="Bruemmer F."/>
            <person name="Labrenz M."/>
            <person name="Spormann A.M."/>
            <person name="Op den Camp H."/>
            <person name="Overmann J."/>
            <person name="Amann R."/>
            <person name="Jetten M.S.M."/>
            <person name="Mascher T."/>
            <person name="Medema M.H."/>
            <person name="Devos D.P."/>
            <person name="Kaster A.-K."/>
            <person name="Ovreas L."/>
            <person name="Rohde M."/>
            <person name="Galperin M.Y."/>
            <person name="Jogler C."/>
        </authorList>
    </citation>
    <scope>NUCLEOTIDE SEQUENCE [LARGE SCALE GENOMIC DNA]</scope>
    <source>
        <strain evidence="3 4">Spb1</strain>
    </source>
</reference>
<dbReference type="OrthoDB" id="9779344at2"/>
<dbReference type="InterPro" id="IPR007557">
    <property type="entry name" value="PSP1_C"/>
</dbReference>
<dbReference type="PANTHER" id="PTHR43830:SF3">
    <property type="entry name" value="PROTEIN PSP1"/>
    <property type="match status" value="1"/>
</dbReference>
<proteinExistence type="predicted"/>
<dbReference type="NCBIfam" id="NF041131">
    <property type="entry name" value="RicT_YaaT_fam"/>
    <property type="match status" value="1"/>
</dbReference>
<evidence type="ECO:0000256" key="1">
    <source>
        <dbReference type="SAM" id="MobiDB-lite"/>
    </source>
</evidence>
<dbReference type="PANTHER" id="PTHR43830">
    <property type="entry name" value="PROTEIN PSP1"/>
    <property type="match status" value="1"/>
</dbReference>
<protein>
    <recommendedName>
        <fullName evidence="2">PSP1 C-terminal domain-containing protein</fullName>
    </recommendedName>
</protein>
<sequence length="324" mass="37031">MDMSAPPSQAWVVRYGVTRLLGEFVIRGPHIPVSRGTQVIVRSDRGTEWGEVLCAASESTREWLGIDKETGRILRLPTLDDERHKDRVAQLEVEEFNSCKQLIGEMSLQMQLVDTEHVFGGERIVFYYVSEQRIDFRELVKVLAKRHQSRIEMRQIGIRDEARLLADYGDCGKPVCCNTHLKEMPPVSMKMAKLQKATLDPSKISGRCGRLKCCLRYEYDTYEEHRKELPPIGATVVTKLGQGRVVAQELLAKKLMVAYEGQRTVLTDQKEIITVVGKKGLPAAVEREIEEEEAEEFMQSESSRPPRQQRPPRNPSENRNQPDR</sequence>
<dbReference type="AlphaFoldDB" id="A0A518GK37"/>
<name>A0A518GK37_9PLAN</name>
<gene>
    <name evidence="3" type="ORF">Spb1_08500</name>
</gene>
<organism evidence="3 4">
    <name type="scientific">Planctopirus ephydatiae</name>
    <dbReference type="NCBI Taxonomy" id="2528019"/>
    <lineage>
        <taxon>Bacteria</taxon>
        <taxon>Pseudomonadati</taxon>
        <taxon>Planctomycetota</taxon>
        <taxon>Planctomycetia</taxon>
        <taxon>Planctomycetales</taxon>
        <taxon>Planctomycetaceae</taxon>
        <taxon>Planctopirus</taxon>
    </lineage>
</organism>
<feature type="compositionally biased region" description="Acidic residues" evidence="1">
    <location>
        <begin position="289"/>
        <end position="298"/>
    </location>
</feature>
<evidence type="ECO:0000313" key="4">
    <source>
        <dbReference type="Proteomes" id="UP000315349"/>
    </source>
</evidence>
<dbReference type="InterPro" id="IPR047767">
    <property type="entry name" value="PSP1-like"/>
</dbReference>
<feature type="region of interest" description="Disordered" evidence="1">
    <location>
        <begin position="289"/>
        <end position="324"/>
    </location>
</feature>